<evidence type="ECO:0000256" key="2">
    <source>
        <dbReference type="ARBA" id="ARBA00007628"/>
    </source>
</evidence>
<dbReference type="SUPFAM" id="SSF47459">
    <property type="entry name" value="HLH, helix-loop-helix DNA-binding domain"/>
    <property type="match status" value="1"/>
</dbReference>
<evidence type="ECO:0000256" key="7">
    <source>
        <dbReference type="ARBA" id="ARBA00023125"/>
    </source>
</evidence>
<feature type="region of interest" description="Disordered" evidence="14">
    <location>
        <begin position="22"/>
        <end position="72"/>
    </location>
</feature>
<dbReference type="GO" id="GO:0003700">
    <property type="term" value="F:DNA-binding transcription factor activity"/>
    <property type="evidence" value="ECO:0007669"/>
    <property type="project" value="TreeGrafter"/>
</dbReference>
<protein>
    <recommendedName>
        <fullName evidence="3">Protein max</fullName>
    </recommendedName>
    <alternativeName>
        <fullName evidence="12">Myc-associated factor X</fullName>
    </alternativeName>
</protein>
<dbReference type="GO" id="GO:0090575">
    <property type="term" value="C:RNA polymerase II transcription regulator complex"/>
    <property type="evidence" value="ECO:0007669"/>
    <property type="project" value="TreeGrafter"/>
</dbReference>
<dbReference type="PANTHER" id="PTHR10328">
    <property type="entry name" value="PROTEIN MAX MYC-ASSOCIATED FACTOR X"/>
    <property type="match status" value="1"/>
</dbReference>
<evidence type="ECO:0000256" key="4">
    <source>
        <dbReference type="ARBA" id="ARBA00022491"/>
    </source>
</evidence>
<dbReference type="GO" id="GO:0046983">
    <property type="term" value="F:protein dimerization activity"/>
    <property type="evidence" value="ECO:0007669"/>
    <property type="project" value="InterPro"/>
</dbReference>
<dbReference type="SMART" id="SM00353">
    <property type="entry name" value="HLH"/>
    <property type="match status" value="1"/>
</dbReference>
<feature type="region of interest" description="Disordered" evidence="14">
    <location>
        <begin position="174"/>
        <end position="239"/>
    </location>
</feature>
<dbReference type="FunFam" id="4.10.280.10:FF:000023">
    <property type="entry name" value="MAX isoform 13"/>
    <property type="match status" value="1"/>
</dbReference>
<keyword evidence="7" id="KW-0238">DNA-binding</keyword>
<dbReference type="AlphaFoldDB" id="A0A7R8W4A9"/>
<evidence type="ECO:0000313" key="16">
    <source>
        <dbReference type="EMBL" id="CAD7224101.1"/>
    </source>
</evidence>
<organism evidence="16">
    <name type="scientific">Cyprideis torosa</name>
    <dbReference type="NCBI Taxonomy" id="163714"/>
    <lineage>
        <taxon>Eukaryota</taxon>
        <taxon>Metazoa</taxon>
        <taxon>Ecdysozoa</taxon>
        <taxon>Arthropoda</taxon>
        <taxon>Crustacea</taxon>
        <taxon>Oligostraca</taxon>
        <taxon>Ostracoda</taxon>
        <taxon>Podocopa</taxon>
        <taxon>Podocopida</taxon>
        <taxon>Cytherocopina</taxon>
        <taxon>Cytheroidea</taxon>
        <taxon>Cytherideidae</taxon>
        <taxon>Cyprideis</taxon>
    </lineage>
</organism>
<evidence type="ECO:0000256" key="14">
    <source>
        <dbReference type="SAM" id="MobiDB-lite"/>
    </source>
</evidence>
<evidence type="ECO:0000256" key="13">
    <source>
        <dbReference type="SAM" id="Coils"/>
    </source>
</evidence>
<dbReference type="OrthoDB" id="8964853at2759"/>
<dbReference type="PANTHER" id="PTHR10328:SF3">
    <property type="entry name" value="PROTEIN MAX"/>
    <property type="match status" value="1"/>
</dbReference>
<feature type="compositionally biased region" description="Low complexity" evidence="14">
    <location>
        <begin position="199"/>
        <end position="216"/>
    </location>
</feature>
<comment type="similarity">
    <text evidence="1">Belongs to the GILT family.</text>
</comment>
<dbReference type="Pfam" id="PF00010">
    <property type="entry name" value="HLH"/>
    <property type="match status" value="1"/>
</dbReference>
<keyword evidence="8" id="KW-0010">Activator</keyword>
<dbReference type="InterPro" id="IPR011598">
    <property type="entry name" value="bHLH_dom"/>
</dbReference>
<keyword evidence="10" id="KW-0325">Glycoprotein</keyword>
<dbReference type="PROSITE" id="PS50888">
    <property type="entry name" value="BHLH"/>
    <property type="match status" value="1"/>
</dbReference>
<feature type="compositionally biased region" description="Polar residues" evidence="14">
    <location>
        <begin position="176"/>
        <end position="192"/>
    </location>
</feature>
<evidence type="ECO:0000256" key="12">
    <source>
        <dbReference type="ARBA" id="ARBA00029944"/>
    </source>
</evidence>
<evidence type="ECO:0000256" key="9">
    <source>
        <dbReference type="ARBA" id="ARBA00023163"/>
    </source>
</evidence>
<feature type="coiled-coil region" evidence="13">
    <location>
        <begin position="130"/>
        <end position="167"/>
    </location>
</feature>
<feature type="compositionally biased region" description="Polar residues" evidence="14">
    <location>
        <begin position="22"/>
        <end position="31"/>
    </location>
</feature>
<dbReference type="InterPro" id="IPR004911">
    <property type="entry name" value="Interferon-induced_GILT"/>
</dbReference>
<dbReference type="CDD" id="cd11406">
    <property type="entry name" value="bHLHzip_Max"/>
    <property type="match status" value="1"/>
</dbReference>
<evidence type="ECO:0000256" key="11">
    <source>
        <dbReference type="ARBA" id="ARBA00023242"/>
    </source>
</evidence>
<gene>
    <name evidence="16" type="ORF">CTOB1V02_LOCUS2071</name>
</gene>
<keyword evidence="5" id="KW-0597">Phosphoprotein</keyword>
<comment type="similarity">
    <text evidence="2">Belongs to the MAX family.</text>
</comment>
<dbReference type="InterPro" id="IPR036638">
    <property type="entry name" value="HLH_DNA-bd_sf"/>
</dbReference>
<dbReference type="GO" id="GO:0003677">
    <property type="term" value="F:DNA binding"/>
    <property type="evidence" value="ECO:0007669"/>
    <property type="project" value="UniProtKB-KW"/>
</dbReference>
<keyword evidence="11" id="KW-0539">Nucleus</keyword>
<reference evidence="16" key="1">
    <citation type="submission" date="2020-11" db="EMBL/GenBank/DDBJ databases">
        <authorList>
            <person name="Tran Van P."/>
        </authorList>
    </citation>
    <scope>NUCLEOTIDE SEQUENCE</scope>
</reference>
<evidence type="ECO:0000259" key="15">
    <source>
        <dbReference type="PROSITE" id="PS50888"/>
    </source>
</evidence>
<dbReference type="GO" id="GO:0045944">
    <property type="term" value="P:positive regulation of transcription by RNA polymerase II"/>
    <property type="evidence" value="ECO:0007669"/>
    <property type="project" value="TreeGrafter"/>
</dbReference>
<proteinExistence type="inferred from homology"/>
<evidence type="ECO:0000256" key="1">
    <source>
        <dbReference type="ARBA" id="ARBA00005679"/>
    </source>
</evidence>
<evidence type="ECO:0000256" key="5">
    <source>
        <dbReference type="ARBA" id="ARBA00022553"/>
    </source>
</evidence>
<feature type="compositionally biased region" description="Polar residues" evidence="14">
    <location>
        <begin position="228"/>
        <end position="239"/>
    </location>
</feature>
<evidence type="ECO:0000256" key="8">
    <source>
        <dbReference type="ARBA" id="ARBA00023159"/>
    </source>
</evidence>
<sequence>MSRPQRTCWILFLMYSGNDRYSSSRMTSASISDDERDESVGGLDSDDDDDSDMMSDSASSRRRSGGGNLGSLSNAQFATAAEKRAHHNALERRRRDHIKDSFSSLRDAIPALQSEKASRATILKKASEYIMFMRRKNQSHQSDIDSLKEQNTALEQEIRSLERARASGNYAALVTQGKSQSRGLSNSNSGTSFGRRHGNSVGNSGHSSGGSDNTGSGDEDFDARELSSEGSPQPSNSLPVASRLSLGLLGWKLLSDFFFPTTSDLRSKFEIHHDGTYLHAEDGSVVNIDMALDKKAMKSSSMDIGVYYEALCPDTKRFFLRELQKSISNLPSEIISAIRLVPYGKATTRRSGSSYVFDCQHGEPECVGNRYHACVIEELKNDVKKQLEVTTCIFTYGMNAVEGAEKCCTQYELNFRDIQSCATGPKGFELLAKHGEDTHSLREEISFIPTVSFDHVNQMKQSFEALKDFRSTVCDYAKEYGITCSAT</sequence>
<evidence type="ECO:0000256" key="10">
    <source>
        <dbReference type="ARBA" id="ARBA00023180"/>
    </source>
</evidence>
<dbReference type="EMBL" id="OB660308">
    <property type="protein sequence ID" value="CAD7224101.1"/>
    <property type="molecule type" value="Genomic_DNA"/>
</dbReference>
<dbReference type="Gene3D" id="4.10.280.10">
    <property type="entry name" value="Helix-loop-helix DNA-binding domain"/>
    <property type="match status" value="1"/>
</dbReference>
<keyword evidence="13" id="KW-0175">Coiled coil</keyword>
<feature type="compositionally biased region" description="Acidic residues" evidence="14">
    <location>
        <begin position="44"/>
        <end position="53"/>
    </location>
</feature>
<dbReference type="GO" id="GO:0016671">
    <property type="term" value="F:oxidoreductase activity, acting on a sulfur group of donors, disulfide as acceptor"/>
    <property type="evidence" value="ECO:0007669"/>
    <property type="project" value="InterPro"/>
</dbReference>
<feature type="domain" description="BHLH" evidence="15">
    <location>
        <begin position="82"/>
        <end position="133"/>
    </location>
</feature>
<keyword evidence="9" id="KW-0804">Transcription</keyword>
<accession>A0A7R8W4A9</accession>
<keyword evidence="6" id="KW-0805">Transcription regulation</keyword>
<keyword evidence="4" id="KW-0678">Repressor</keyword>
<evidence type="ECO:0000256" key="6">
    <source>
        <dbReference type="ARBA" id="ARBA00023015"/>
    </source>
</evidence>
<name>A0A7R8W4A9_9CRUS</name>
<evidence type="ECO:0000256" key="3">
    <source>
        <dbReference type="ARBA" id="ARBA00017633"/>
    </source>
</evidence>
<dbReference type="Pfam" id="PF03227">
    <property type="entry name" value="GILT"/>
    <property type="match status" value="1"/>
</dbReference>